<protein>
    <recommendedName>
        <fullName evidence="1">Aminotransferase class V domain-containing protein</fullName>
    </recommendedName>
</protein>
<sequence length="192" mass="21994">MREDGGTPGFLQAMRTALAIRLKEDMGAANIHAAEDKLLEQAFARFDKMNGIHMLASGQRKRIGVISFYHEKMHYNLIVKLLNDRFGIQVRGGCACAGTYGHFLLDVSHEKSRHITELINHGDLSQKPGWVRLSLHQTMTPNDIDYICNSLDEIISSYQSWEKDYTYDSHKNDFIHKSGKSTFTDVTEWFRL</sequence>
<dbReference type="SUPFAM" id="SSF53383">
    <property type="entry name" value="PLP-dependent transferases"/>
    <property type="match status" value="1"/>
</dbReference>
<dbReference type="EMBL" id="VSSQ01007614">
    <property type="protein sequence ID" value="MPM36458.1"/>
    <property type="molecule type" value="Genomic_DNA"/>
</dbReference>
<accession>A0A644Z850</accession>
<dbReference type="InterPro" id="IPR000192">
    <property type="entry name" value="Aminotrans_V_dom"/>
</dbReference>
<organism evidence="2">
    <name type="scientific">bioreactor metagenome</name>
    <dbReference type="NCBI Taxonomy" id="1076179"/>
    <lineage>
        <taxon>unclassified sequences</taxon>
        <taxon>metagenomes</taxon>
        <taxon>ecological metagenomes</taxon>
    </lineage>
</organism>
<dbReference type="Gene3D" id="3.90.1150.10">
    <property type="entry name" value="Aspartate Aminotransferase, domain 1"/>
    <property type="match status" value="1"/>
</dbReference>
<evidence type="ECO:0000313" key="2">
    <source>
        <dbReference type="EMBL" id="MPM36458.1"/>
    </source>
</evidence>
<comment type="caution">
    <text evidence="2">The sequence shown here is derived from an EMBL/GenBank/DDBJ whole genome shotgun (WGS) entry which is preliminary data.</text>
</comment>
<dbReference type="PANTHER" id="PTHR43686">
    <property type="entry name" value="SULFURTRANSFERASE-RELATED"/>
    <property type="match status" value="1"/>
</dbReference>
<dbReference type="AlphaFoldDB" id="A0A644Z850"/>
<dbReference type="Pfam" id="PF00266">
    <property type="entry name" value="Aminotran_5"/>
    <property type="match status" value="1"/>
</dbReference>
<dbReference type="InterPro" id="IPR015424">
    <property type="entry name" value="PyrdxlP-dep_Trfase"/>
</dbReference>
<reference evidence="2" key="1">
    <citation type="submission" date="2019-08" db="EMBL/GenBank/DDBJ databases">
        <authorList>
            <person name="Kucharzyk K."/>
            <person name="Murdoch R.W."/>
            <person name="Higgins S."/>
            <person name="Loffler F."/>
        </authorList>
    </citation>
    <scope>NUCLEOTIDE SEQUENCE</scope>
</reference>
<name>A0A644Z850_9ZZZZ</name>
<dbReference type="InterPro" id="IPR015422">
    <property type="entry name" value="PyrdxlP-dep_Trfase_small"/>
</dbReference>
<evidence type="ECO:0000259" key="1">
    <source>
        <dbReference type="Pfam" id="PF00266"/>
    </source>
</evidence>
<dbReference type="PANTHER" id="PTHR43686:SF1">
    <property type="entry name" value="AMINOTRAN_5 DOMAIN-CONTAINING PROTEIN"/>
    <property type="match status" value="1"/>
</dbReference>
<gene>
    <name evidence="2" type="ORF">SDC9_83055</name>
</gene>
<feature type="domain" description="Aminotransferase class V" evidence="1">
    <location>
        <begin position="4"/>
        <end position="146"/>
    </location>
</feature>
<proteinExistence type="predicted"/>